<evidence type="ECO:0000256" key="3">
    <source>
        <dbReference type="ARBA" id="ARBA00022777"/>
    </source>
</evidence>
<evidence type="ECO:0000256" key="2">
    <source>
        <dbReference type="ARBA" id="ARBA00022741"/>
    </source>
</evidence>
<dbReference type="GO" id="GO:0005524">
    <property type="term" value="F:ATP binding"/>
    <property type="evidence" value="ECO:0007669"/>
    <property type="project" value="UniProtKB-KW"/>
</dbReference>
<protein>
    <submittedName>
        <fullName evidence="7">Uncharacterized protein</fullName>
    </submittedName>
</protein>
<dbReference type="InterPro" id="IPR020568">
    <property type="entry name" value="Ribosomal_Su5_D2-typ_SF"/>
</dbReference>
<dbReference type="InterPro" id="IPR036554">
    <property type="entry name" value="GHMP_kinase_C_sf"/>
</dbReference>
<dbReference type="InterPro" id="IPR013750">
    <property type="entry name" value="GHMP_kinase_C_dom"/>
</dbReference>
<evidence type="ECO:0000256" key="4">
    <source>
        <dbReference type="ARBA" id="ARBA00022840"/>
    </source>
</evidence>
<evidence type="ECO:0000259" key="5">
    <source>
        <dbReference type="Pfam" id="PF00288"/>
    </source>
</evidence>
<dbReference type="PRINTS" id="PR00960">
    <property type="entry name" value="LMBPPROTEIN"/>
</dbReference>
<dbReference type="InterPro" id="IPR006204">
    <property type="entry name" value="GHMP_kinase_N_dom"/>
</dbReference>
<accession>A0A402D0V8</accession>
<evidence type="ECO:0000259" key="6">
    <source>
        <dbReference type="Pfam" id="PF08544"/>
    </source>
</evidence>
<evidence type="ECO:0000313" key="8">
    <source>
        <dbReference type="Proteomes" id="UP000287394"/>
    </source>
</evidence>
<dbReference type="RefSeq" id="WP_119323195.1">
    <property type="nucleotide sequence ID" value="NZ_AP025739.1"/>
</dbReference>
<keyword evidence="3" id="KW-0418">Kinase</keyword>
<gene>
    <name evidence="7" type="ORF">CCAX7_38140</name>
</gene>
<evidence type="ECO:0000256" key="1">
    <source>
        <dbReference type="ARBA" id="ARBA00022679"/>
    </source>
</evidence>
<dbReference type="PANTHER" id="PTHR38710">
    <property type="entry name" value="WITH PUTATIVE URIDYL PYROPHOSPHORYLASE-RELATED"/>
    <property type="match status" value="1"/>
</dbReference>
<dbReference type="EMBL" id="AP025739">
    <property type="protein sequence ID" value="BDI31763.1"/>
    <property type="molecule type" value="Genomic_DNA"/>
</dbReference>
<dbReference type="InterPro" id="IPR001174">
    <property type="entry name" value="HddA/FKP"/>
</dbReference>
<dbReference type="Pfam" id="PF00288">
    <property type="entry name" value="GHMP_kinases_N"/>
    <property type="match status" value="1"/>
</dbReference>
<dbReference type="AlphaFoldDB" id="A0A402D0V8"/>
<feature type="domain" description="GHMP kinase C-terminal" evidence="6">
    <location>
        <begin position="239"/>
        <end position="309"/>
    </location>
</feature>
<dbReference type="Gene3D" id="3.30.230.120">
    <property type="match status" value="1"/>
</dbReference>
<name>A0A402D0V8_9BACT</name>
<dbReference type="SUPFAM" id="SSF55060">
    <property type="entry name" value="GHMP Kinase, C-terminal domain"/>
    <property type="match status" value="1"/>
</dbReference>
<reference evidence="7 8" key="1">
    <citation type="journal article" date="2019" name="Int. J. Syst. Evol. Microbiol.">
        <title>Capsulimonas corticalis gen. nov., sp. nov., an aerobic capsulated bacterium, of a novel bacterial order, Capsulimonadales ord. nov., of the class Armatimonadia of the phylum Armatimonadetes.</title>
        <authorList>
            <person name="Li J."/>
            <person name="Kudo C."/>
            <person name="Tonouchi A."/>
        </authorList>
    </citation>
    <scope>NUCLEOTIDE SEQUENCE [LARGE SCALE GENOMIC DNA]</scope>
    <source>
        <strain evidence="7 8">AX-7</strain>
    </source>
</reference>
<keyword evidence="4" id="KW-0067">ATP-binding</keyword>
<keyword evidence="2" id="KW-0547">Nucleotide-binding</keyword>
<dbReference type="PANTHER" id="PTHR38710:SF1">
    <property type="entry name" value="WITH PUTATIVE URIDYL PYROPHOSPHORYLASE-RELATED"/>
    <property type="match status" value="1"/>
</dbReference>
<dbReference type="OrthoDB" id="9813723at2"/>
<evidence type="ECO:0000313" key="7">
    <source>
        <dbReference type="EMBL" id="BDI31763.1"/>
    </source>
</evidence>
<feature type="domain" description="GHMP kinase N-terminal" evidence="5">
    <location>
        <begin position="76"/>
        <end position="158"/>
    </location>
</feature>
<dbReference type="KEGG" id="ccot:CCAX7_38140"/>
<dbReference type="Pfam" id="PF08544">
    <property type="entry name" value="GHMP_kinases_C"/>
    <property type="match status" value="1"/>
</dbReference>
<organism evidence="7 8">
    <name type="scientific">Capsulimonas corticalis</name>
    <dbReference type="NCBI Taxonomy" id="2219043"/>
    <lineage>
        <taxon>Bacteria</taxon>
        <taxon>Bacillati</taxon>
        <taxon>Armatimonadota</taxon>
        <taxon>Armatimonadia</taxon>
        <taxon>Capsulimonadales</taxon>
        <taxon>Capsulimonadaceae</taxon>
        <taxon>Capsulimonas</taxon>
    </lineage>
</organism>
<sequence length="333" mass="35067">MIIATAPGRCGIVGNPTDMYGGSVVSCSTAERAACTLVGEKDSIVISVGGQSQEIVSSNDLALRDGDYLNVARAVLMALEVQPGVTPPFHLDATTDIPMQAGLAGSTAILATIVGAVLAHLDLRLNPYEVAELVRKIEYDVLRCVCGFQDHYMATFGGLNFMDFRDKNSAMSQDYSTPYATIEPLAPYLTTLPFVLAHTGVKHHSGTVHKSIRDRWLEGELAVVEGYLEIARLARTGKKALLAHDWPLLAELMSRNHAIQRDLGGSGESNEALIAAALGGGAIAAKLAGAGGGGTIIALTLDPERTQKALLDAGADKILIPAPSLGLTVEIRV</sequence>
<dbReference type="Proteomes" id="UP000287394">
    <property type="component" value="Chromosome"/>
</dbReference>
<keyword evidence="8" id="KW-1185">Reference proteome</keyword>
<keyword evidence="1" id="KW-0808">Transferase</keyword>
<dbReference type="InterPro" id="IPR053034">
    <property type="entry name" value="Glucuronokinase-like"/>
</dbReference>
<dbReference type="GO" id="GO:0016301">
    <property type="term" value="F:kinase activity"/>
    <property type="evidence" value="ECO:0007669"/>
    <property type="project" value="UniProtKB-KW"/>
</dbReference>
<dbReference type="SUPFAM" id="SSF54211">
    <property type="entry name" value="Ribosomal protein S5 domain 2-like"/>
    <property type="match status" value="1"/>
</dbReference>
<proteinExistence type="predicted"/>